<comment type="caution">
    <text evidence="2">The sequence shown here is derived from an EMBL/GenBank/DDBJ whole genome shotgun (WGS) entry which is preliminary data.</text>
</comment>
<evidence type="ECO:0000256" key="1">
    <source>
        <dbReference type="ARBA" id="ARBA00023242"/>
    </source>
</evidence>
<keyword evidence="3" id="KW-1185">Reference proteome</keyword>
<organism evidence="2 3">
    <name type="scientific">Haematococcus lacustris</name>
    <name type="common">Green alga</name>
    <name type="synonym">Haematococcus pluvialis</name>
    <dbReference type="NCBI Taxonomy" id="44745"/>
    <lineage>
        <taxon>Eukaryota</taxon>
        <taxon>Viridiplantae</taxon>
        <taxon>Chlorophyta</taxon>
        <taxon>core chlorophytes</taxon>
        <taxon>Chlorophyceae</taxon>
        <taxon>CS clade</taxon>
        <taxon>Chlamydomonadales</taxon>
        <taxon>Haematococcaceae</taxon>
        <taxon>Haematococcus</taxon>
    </lineage>
</organism>
<sequence length="179" mass="19949">MRRKKHKHTRRAVQFYKLSFGFHEPYKVLVDGNFIHATQSSNLTDLHDHIARLLGGRVKLYVTRCMTRELEDLGVEVKEASHYALPGVPGTMQALAAARGFNLHKCEHGRGECSAAACIQEQIGGRPGYKRSRGVGETWVVQLAHSPWSIACMSEPAMLGRVGRLARFDMLGYWAGCLG</sequence>
<protein>
    <recommendedName>
        <fullName evidence="4">PIN domain-containing protein</fullName>
    </recommendedName>
</protein>
<dbReference type="InterPro" id="IPR006984">
    <property type="entry name" value="Fcf1/UTP23"/>
</dbReference>
<name>A0A6A0AF61_HAELA</name>
<dbReference type="AlphaFoldDB" id="A0A6A0AF61"/>
<gene>
    <name evidence="2" type="ORF">HaLaN_29590</name>
</gene>
<dbReference type="EMBL" id="BLLF01005073">
    <property type="protein sequence ID" value="GFH30694.1"/>
    <property type="molecule type" value="Genomic_DNA"/>
</dbReference>
<dbReference type="PANTHER" id="PTHR12416">
    <property type="entry name" value="RRNA-PROCESSING PROTEIN UTP23 HOMOLOG"/>
    <property type="match status" value="1"/>
</dbReference>
<evidence type="ECO:0008006" key="4">
    <source>
        <dbReference type="Google" id="ProtNLM"/>
    </source>
</evidence>
<keyword evidence="1" id="KW-0539">Nucleus</keyword>
<evidence type="ECO:0000313" key="3">
    <source>
        <dbReference type="Proteomes" id="UP000485058"/>
    </source>
</evidence>
<dbReference type="GO" id="GO:0032040">
    <property type="term" value="C:small-subunit processome"/>
    <property type="evidence" value="ECO:0007669"/>
    <property type="project" value="InterPro"/>
</dbReference>
<dbReference type="Pfam" id="PF04900">
    <property type="entry name" value="Fcf1"/>
    <property type="match status" value="1"/>
</dbReference>
<proteinExistence type="predicted"/>
<dbReference type="Gene3D" id="3.40.50.1010">
    <property type="entry name" value="5'-nuclease"/>
    <property type="match status" value="1"/>
</dbReference>
<evidence type="ECO:0000313" key="2">
    <source>
        <dbReference type="EMBL" id="GFH30694.1"/>
    </source>
</evidence>
<accession>A0A6A0AF61</accession>
<feature type="non-terminal residue" evidence="2">
    <location>
        <position position="1"/>
    </location>
</feature>
<reference evidence="2 3" key="1">
    <citation type="submission" date="2020-02" db="EMBL/GenBank/DDBJ databases">
        <title>Draft genome sequence of Haematococcus lacustris strain NIES-144.</title>
        <authorList>
            <person name="Morimoto D."/>
            <person name="Nakagawa S."/>
            <person name="Yoshida T."/>
            <person name="Sawayama S."/>
        </authorList>
    </citation>
    <scope>NUCLEOTIDE SEQUENCE [LARGE SCALE GENOMIC DNA]</scope>
    <source>
        <strain evidence="2 3">NIES-144</strain>
    </source>
</reference>
<dbReference type="Proteomes" id="UP000485058">
    <property type="component" value="Unassembled WGS sequence"/>
</dbReference>